<dbReference type="PANTHER" id="PTHR35174">
    <property type="entry name" value="BLL7171 PROTEIN-RELATED"/>
    <property type="match status" value="1"/>
</dbReference>
<evidence type="ECO:0000313" key="3">
    <source>
        <dbReference type="EMBL" id="GCE12184.1"/>
    </source>
</evidence>
<reference evidence="4" key="1">
    <citation type="submission" date="2018-12" db="EMBL/GenBank/DDBJ databases">
        <title>Tengunoibacter tsumagoiensis gen. nov., sp. nov., Dictyobacter kobayashii sp. nov., D. alpinus sp. nov., and D. joshuensis sp. nov. and description of Dictyobacteraceae fam. nov. within the order Ktedonobacterales isolated from Tengu-no-mugimeshi.</title>
        <authorList>
            <person name="Wang C.M."/>
            <person name="Zheng Y."/>
            <person name="Sakai Y."/>
            <person name="Toyoda A."/>
            <person name="Minakuchi Y."/>
            <person name="Abe K."/>
            <person name="Yokota A."/>
            <person name="Yabe S."/>
        </authorList>
    </citation>
    <scope>NUCLEOTIDE SEQUENCE [LARGE SCALE GENOMIC DNA]</scope>
    <source>
        <strain evidence="4">Uno3</strain>
    </source>
</reference>
<dbReference type="InterPro" id="IPR011008">
    <property type="entry name" value="Dimeric_a/b-barrel"/>
</dbReference>
<protein>
    <submittedName>
        <fullName evidence="3">Transcription initiation protein</fullName>
    </submittedName>
</protein>
<dbReference type="AlphaFoldDB" id="A0A401ZZ91"/>
<dbReference type="Pfam" id="PF03795">
    <property type="entry name" value="YCII"/>
    <property type="match status" value="1"/>
</dbReference>
<feature type="domain" description="YCII-related" evidence="2">
    <location>
        <begin position="20"/>
        <end position="114"/>
    </location>
</feature>
<evidence type="ECO:0000259" key="2">
    <source>
        <dbReference type="Pfam" id="PF03795"/>
    </source>
</evidence>
<gene>
    <name evidence="3" type="ORF">KTT_20430</name>
</gene>
<name>A0A401ZZ91_9CHLR</name>
<proteinExistence type="inferred from homology"/>
<keyword evidence="4" id="KW-1185">Reference proteome</keyword>
<sequence>MGIAMQERDERIDHMKYFLLFCAPPEELAAWLAMSEEERNQVRAKSGQWMAEHQAYLRHDNGLHPPHTVTSVHAGAGGQLLVTDGPFLEGTEVIGGYAEIEVADLDEALQLAKKWTSSVPIYHVVEIWPLLGA</sequence>
<dbReference type="SUPFAM" id="SSF54909">
    <property type="entry name" value="Dimeric alpha+beta barrel"/>
    <property type="match status" value="1"/>
</dbReference>
<dbReference type="Proteomes" id="UP000287352">
    <property type="component" value="Unassembled WGS sequence"/>
</dbReference>
<comment type="similarity">
    <text evidence="1">Belongs to the YciI family.</text>
</comment>
<dbReference type="PANTHER" id="PTHR35174:SF3">
    <property type="entry name" value="BLL7171 PROTEIN"/>
    <property type="match status" value="1"/>
</dbReference>
<dbReference type="EMBL" id="BIFR01000001">
    <property type="protein sequence ID" value="GCE12184.1"/>
    <property type="molecule type" value="Genomic_DNA"/>
</dbReference>
<dbReference type="InterPro" id="IPR005545">
    <property type="entry name" value="YCII"/>
</dbReference>
<comment type="caution">
    <text evidence="3">The sequence shown here is derived from an EMBL/GenBank/DDBJ whole genome shotgun (WGS) entry which is preliminary data.</text>
</comment>
<dbReference type="Gene3D" id="3.30.70.1060">
    <property type="entry name" value="Dimeric alpha+beta barrel"/>
    <property type="match status" value="1"/>
</dbReference>
<accession>A0A401ZZ91</accession>
<organism evidence="3 4">
    <name type="scientific">Tengunoibacter tsumagoiensis</name>
    <dbReference type="NCBI Taxonomy" id="2014871"/>
    <lineage>
        <taxon>Bacteria</taxon>
        <taxon>Bacillati</taxon>
        <taxon>Chloroflexota</taxon>
        <taxon>Ktedonobacteria</taxon>
        <taxon>Ktedonobacterales</taxon>
        <taxon>Dictyobacteraceae</taxon>
        <taxon>Tengunoibacter</taxon>
    </lineage>
</organism>
<evidence type="ECO:0000256" key="1">
    <source>
        <dbReference type="ARBA" id="ARBA00007689"/>
    </source>
</evidence>
<evidence type="ECO:0000313" key="4">
    <source>
        <dbReference type="Proteomes" id="UP000287352"/>
    </source>
</evidence>